<reference evidence="4" key="1">
    <citation type="submission" date="2023-01" db="EMBL/GenBank/DDBJ databases">
        <title>Key to firefly adult light organ development and bioluminescence: homeobox transcription factors regulate luciferase expression and transportation to peroxisome.</title>
        <authorList>
            <person name="Fu X."/>
        </authorList>
    </citation>
    <scope>NUCLEOTIDE SEQUENCE [LARGE SCALE GENOMIC DNA]</scope>
</reference>
<sequence>MAPQYSTQIAVASALVGASTILGYYYYKKLRQNRIPKEWEPVGTVSELYMYPLKSGRRLEITNAKCTEYGLQSPEPSLPHFRDRCLVIYKENANEVKSARTYPNILLIETSTIGNEHFSLNAPGMDALMLPVPKVTGNEIYITMWNKEQIFTIDCGEEAAQWVSNYILGQSVGLRLGYHDGQHRRDIEKYYQSYKKIFPNFGNFAGGMYSDLATVLLLTKSSVTDLEKRIPEANISLHNFRPNIVVDGDKIKPYDEDNWKWIKIGDVIFQNVMLCNRCSMTTVNPETAQFLKNYEPIKTMNQYRSSIKIGSGPQSPNMGIYVGMRKEGNIKVNDTVYVGKS</sequence>
<dbReference type="SUPFAM" id="SSF141673">
    <property type="entry name" value="MOSC N-terminal domain-like"/>
    <property type="match status" value="1"/>
</dbReference>
<dbReference type="Proteomes" id="UP001353858">
    <property type="component" value="Unassembled WGS sequence"/>
</dbReference>
<accession>A0AAN7QPF0</accession>
<dbReference type="GO" id="GO:0030151">
    <property type="term" value="F:molybdenum ion binding"/>
    <property type="evidence" value="ECO:0007669"/>
    <property type="project" value="InterPro"/>
</dbReference>
<dbReference type="AlphaFoldDB" id="A0AAN7QPF0"/>
<dbReference type="InterPro" id="IPR011037">
    <property type="entry name" value="Pyrv_Knase-like_insert_dom_sf"/>
</dbReference>
<gene>
    <name evidence="3" type="ORF">RN001_004034</name>
</gene>
<dbReference type="InterPro" id="IPR005303">
    <property type="entry name" value="MOCOS_middle"/>
</dbReference>
<protein>
    <recommendedName>
        <fullName evidence="2">MOSC domain-containing protein</fullName>
    </recommendedName>
</protein>
<evidence type="ECO:0000313" key="3">
    <source>
        <dbReference type="EMBL" id="KAK4887763.1"/>
    </source>
</evidence>
<name>A0AAN7QPF0_9COLE</name>
<dbReference type="PROSITE" id="PS51340">
    <property type="entry name" value="MOSC"/>
    <property type="match status" value="1"/>
</dbReference>
<dbReference type="EMBL" id="JARPUR010000001">
    <property type="protein sequence ID" value="KAK4887763.1"/>
    <property type="molecule type" value="Genomic_DNA"/>
</dbReference>
<feature type="domain" description="MOSC" evidence="2">
    <location>
        <begin position="191"/>
        <end position="339"/>
    </location>
</feature>
<dbReference type="GO" id="GO:0003824">
    <property type="term" value="F:catalytic activity"/>
    <property type="evidence" value="ECO:0007669"/>
    <property type="project" value="InterPro"/>
</dbReference>
<evidence type="ECO:0000259" key="2">
    <source>
        <dbReference type="PROSITE" id="PS51340"/>
    </source>
</evidence>
<dbReference type="PANTHER" id="PTHR14237">
    <property type="entry name" value="MOLYBDOPTERIN COFACTOR SULFURASE MOSC"/>
    <property type="match status" value="1"/>
</dbReference>
<keyword evidence="1" id="KW-0472">Membrane</keyword>
<dbReference type="GO" id="GO:0030170">
    <property type="term" value="F:pyridoxal phosphate binding"/>
    <property type="evidence" value="ECO:0007669"/>
    <property type="project" value="InterPro"/>
</dbReference>
<evidence type="ECO:0000256" key="1">
    <source>
        <dbReference type="SAM" id="Phobius"/>
    </source>
</evidence>
<evidence type="ECO:0000313" key="4">
    <source>
        <dbReference type="Proteomes" id="UP001353858"/>
    </source>
</evidence>
<dbReference type="PANTHER" id="PTHR14237:SF19">
    <property type="entry name" value="MITOCHONDRIAL AMIDOXIME REDUCING COMPONENT 1"/>
    <property type="match status" value="1"/>
</dbReference>
<keyword evidence="1" id="KW-0812">Transmembrane</keyword>
<comment type="caution">
    <text evidence="3">The sequence shown here is derived from an EMBL/GenBank/DDBJ whole genome shotgun (WGS) entry which is preliminary data.</text>
</comment>
<keyword evidence="1" id="KW-1133">Transmembrane helix</keyword>
<dbReference type="SUPFAM" id="SSF50800">
    <property type="entry name" value="PK beta-barrel domain-like"/>
    <property type="match status" value="1"/>
</dbReference>
<feature type="transmembrane region" description="Helical" evidence="1">
    <location>
        <begin position="6"/>
        <end position="27"/>
    </location>
</feature>
<dbReference type="Pfam" id="PF03473">
    <property type="entry name" value="MOSC"/>
    <property type="match status" value="1"/>
</dbReference>
<proteinExistence type="predicted"/>
<dbReference type="Pfam" id="PF03476">
    <property type="entry name" value="MOSC_N"/>
    <property type="match status" value="1"/>
</dbReference>
<dbReference type="InterPro" id="IPR005302">
    <property type="entry name" value="MoCF_Sase_C"/>
</dbReference>
<keyword evidence="4" id="KW-1185">Reference proteome</keyword>
<organism evidence="3 4">
    <name type="scientific">Aquatica leii</name>
    <dbReference type="NCBI Taxonomy" id="1421715"/>
    <lineage>
        <taxon>Eukaryota</taxon>
        <taxon>Metazoa</taxon>
        <taxon>Ecdysozoa</taxon>
        <taxon>Arthropoda</taxon>
        <taxon>Hexapoda</taxon>
        <taxon>Insecta</taxon>
        <taxon>Pterygota</taxon>
        <taxon>Neoptera</taxon>
        <taxon>Endopterygota</taxon>
        <taxon>Coleoptera</taxon>
        <taxon>Polyphaga</taxon>
        <taxon>Elateriformia</taxon>
        <taxon>Elateroidea</taxon>
        <taxon>Lampyridae</taxon>
        <taxon>Luciolinae</taxon>
        <taxon>Aquatica</taxon>
    </lineage>
</organism>